<evidence type="ECO:0000259" key="4">
    <source>
        <dbReference type="Pfam" id="PF00303"/>
    </source>
</evidence>
<dbReference type="PANTHER" id="PTHR11548">
    <property type="entry name" value="THYMIDYLATE SYNTHASE 1"/>
    <property type="match status" value="1"/>
</dbReference>
<dbReference type="Gene3D" id="3.30.572.10">
    <property type="entry name" value="Thymidylate synthase/dCMP hydroxymethylase domain"/>
    <property type="match status" value="1"/>
</dbReference>
<dbReference type="Proteomes" id="UP001499993">
    <property type="component" value="Unassembled WGS sequence"/>
</dbReference>
<keyword evidence="3" id="KW-0808">Transferase</keyword>
<dbReference type="InterPro" id="IPR023451">
    <property type="entry name" value="Thymidate_synth/dCMP_Mease_dom"/>
</dbReference>
<protein>
    <recommendedName>
        <fullName evidence="1">thymidylate synthase</fullName>
        <ecNumber evidence="1">2.1.1.45</ecNumber>
    </recommendedName>
</protein>
<comment type="caution">
    <text evidence="5">The sequence shown here is derived from an EMBL/GenBank/DDBJ whole genome shotgun (WGS) entry which is preliminary data.</text>
</comment>
<proteinExistence type="predicted"/>
<sequence>MASPRMTHLKAESIAELFSGAASLARSGERVSPRGMTTREVRDVHMLLTQPRARLLYAPPARILNPAFAVAETVWHLSGSDSPWIFDYNSQLRQYADDGVLRGAYGPRMRNWAGKVDQLGHVVKLLKQDPDSRRALVQLYDPAQDAAGHKDVPCTLSFHFHLRSGRLHMATTMRGQDVWIGMPYDMFFYTVLHELVAGWVDAEPGEFHLHVGSLHIYENHLDQAEQVTSIATSPIMPDLSTPWKGFDDLLGRVQKGEQTGHPGWDVMAQTLRSYRLWKEGAREGAWRAADGIDGPLGQALTAWYDELNRRARTSTAPAIAGAR</sequence>
<dbReference type="InterPro" id="IPR000398">
    <property type="entry name" value="Thymidylate_synthase"/>
</dbReference>
<feature type="domain" description="Thymidylate synthase/dCMP hydroxymethylase" evidence="4">
    <location>
        <begin position="68"/>
        <end position="229"/>
    </location>
</feature>
<dbReference type="EMBL" id="BAABIK010000006">
    <property type="protein sequence ID" value="GAA4935950.1"/>
    <property type="molecule type" value="Genomic_DNA"/>
</dbReference>
<dbReference type="EC" id="2.1.1.45" evidence="1"/>
<dbReference type="InterPro" id="IPR045097">
    <property type="entry name" value="Thymidate_synth/dCMP_Mease"/>
</dbReference>
<evidence type="ECO:0000256" key="2">
    <source>
        <dbReference type="ARBA" id="ARBA00022603"/>
    </source>
</evidence>
<dbReference type="CDD" id="cd00351">
    <property type="entry name" value="TS_Pyrimidine_HMase"/>
    <property type="match status" value="1"/>
</dbReference>
<evidence type="ECO:0000313" key="5">
    <source>
        <dbReference type="EMBL" id="GAA4935950.1"/>
    </source>
</evidence>
<dbReference type="PANTHER" id="PTHR11548:SF1">
    <property type="entry name" value="THYMIDYLATE SYNTHASE 1"/>
    <property type="match status" value="1"/>
</dbReference>
<dbReference type="SUPFAM" id="SSF55831">
    <property type="entry name" value="Thymidylate synthase/dCMP hydroxymethylase"/>
    <property type="match status" value="1"/>
</dbReference>
<dbReference type="InterPro" id="IPR036926">
    <property type="entry name" value="Thymidate_synth/dCMP_Mease_sf"/>
</dbReference>
<evidence type="ECO:0000256" key="1">
    <source>
        <dbReference type="ARBA" id="ARBA00011947"/>
    </source>
</evidence>
<dbReference type="PRINTS" id="PR00108">
    <property type="entry name" value="THYMDSNTHASE"/>
</dbReference>
<evidence type="ECO:0000313" key="6">
    <source>
        <dbReference type="Proteomes" id="UP001499993"/>
    </source>
</evidence>
<name>A0ABP9GAV1_9ACTN</name>
<accession>A0ABP9GAV1</accession>
<keyword evidence="2" id="KW-0489">Methyltransferase</keyword>
<gene>
    <name evidence="5" type="ORF">GCM10023224_15940</name>
</gene>
<organism evidence="5 6">
    <name type="scientific">Streptomonospora halophila</name>
    <dbReference type="NCBI Taxonomy" id="427369"/>
    <lineage>
        <taxon>Bacteria</taxon>
        <taxon>Bacillati</taxon>
        <taxon>Actinomycetota</taxon>
        <taxon>Actinomycetes</taxon>
        <taxon>Streptosporangiales</taxon>
        <taxon>Nocardiopsidaceae</taxon>
        <taxon>Streptomonospora</taxon>
    </lineage>
</organism>
<keyword evidence="6" id="KW-1185">Reference proteome</keyword>
<reference evidence="6" key="1">
    <citation type="journal article" date="2019" name="Int. J. Syst. Evol. Microbiol.">
        <title>The Global Catalogue of Microorganisms (GCM) 10K type strain sequencing project: providing services to taxonomists for standard genome sequencing and annotation.</title>
        <authorList>
            <consortium name="The Broad Institute Genomics Platform"/>
            <consortium name="The Broad Institute Genome Sequencing Center for Infectious Disease"/>
            <person name="Wu L."/>
            <person name="Ma J."/>
        </authorList>
    </citation>
    <scope>NUCLEOTIDE SEQUENCE [LARGE SCALE GENOMIC DNA]</scope>
    <source>
        <strain evidence="6">JCM 18123</strain>
    </source>
</reference>
<dbReference type="Pfam" id="PF00303">
    <property type="entry name" value="Thymidylat_synt"/>
    <property type="match status" value="1"/>
</dbReference>
<evidence type="ECO:0000256" key="3">
    <source>
        <dbReference type="ARBA" id="ARBA00022679"/>
    </source>
</evidence>